<dbReference type="Proteomes" id="UP001642260">
    <property type="component" value="Unassembled WGS sequence"/>
</dbReference>
<feature type="compositionally biased region" description="Basic and acidic residues" evidence="1">
    <location>
        <begin position="35"/>
        <end position="50"/>
    </location>
</feature>
<accession>A0ABC8MA89</accession>
<evidence type="ECO:0000256" key="1">
    <source>
        <dbReference type="SAM" id="MobiDB-lite"/>
    </source>
</evidence>
<proteinExistence type="predicted"/>
<sequence>MEQECKTAAPSNTLSVPKESVNDPQLDIDVGSAESSKELSPDKPCVKESPPKQVISLDRNLGFSTVHVYHEDEDTASDPDKADASEEPFLLVSNQDPDELIEECIPHGGKSRSETPRDKGEELEMKNLK</sequence>
<evidence type="ECO:0000313" key="2">
    <source>
        <dbReference type="EMBL" id="CAH8392765.1"/>
    </source>
</evidence>
<dbReference type="AlphaFoldDB" id="A0ABC8MA89"/>
<reference evidence="2 3" key="1">
    <citation type="submission" date="2022-03" db="EMBL/GenBank/DDBJ databases">
        <authorList>
            <person name="Macdonald S."/>
            <person name="Ahmed S."/>
            <person name="Newling K."/>
        </authorList>
    </citation>
    <scope>NUCLEOTIDE SEQUENCE [LARGE SCALE GENOMIC DNA]</scope>
</reference>
<keyword evidence="3" id="KW-1185">Reference proteome</keyword>
<name>A0ABC8MA89_ERUVS</name>
<organism evidence="2 3">
    <name type="scientific">Eruca vesicaria subsp. sativa</name>
    <name type="common">Garden rocket</name>
    <name type="synonym">Eruca sativa</name>
    <dbReference type="NCBI Taxonomy" id="29727"/>
    <lineage>
        <taxon>Eukaryota</taxon>
        <taxon>Viridiplantae</taxon>
        <taxon>Streptophyta</taxon>
        <taxon>Embryophyta</taxon>
        <taxon>Tracheophyta</taxon>
        <taxon>Spermatophyta</taxon>
        <taxon>Magnoliopsida</taxon>
        <taxon>eudicotyledons</taxon>
        <taxon>Gunneridae</taxon>
        <taxon>Pentapetalae</taxon>
        <taxon>rosids</taxon>
        <taxon>malvids</taxon>
        <taxon>Brassicales</taxon>
        <taxon>Brassicaceae</taxon>
        <taxon>Brassiceae</taxon>
        <taxon>Eruca</taxon>
    </lineage>
</organism>
<gene>
    <name evidence="2" type="ORF">ERUC_LOCUS45248</name>
</gene>
<feature type="compositionally biased region" description="Basic and acidic residues" evidence="1">
    <location>
        <begin position="111"/>
        <end position="129"/>
    </location>
</feature>
<feature type="region of interest" description="Disordered" evidence="1">
    <location>
        <begin position="1"/>
        <end position="129"/>
    </location>
</feature>
<comment type="caution">
    <text evidence="2">The sequence shown here is derived from an EMBL/GenBank/DDBJ whole genome shotgun (WGS) entry which is preliminary data.</text>
</comment>
<protein>
    <submittedName>
        <fullName evidence="2">Uncharacterized protein</fullName>
    </submittedName>
</protein>
<evidence type="ECO:0000313" key="3">
    <source>
        <dbReference type="Proteomes" id="UP001642260"/>
    </source>
</evidence>
<dbReference type="EMBL" id="CAKOAT010998446">
    <property type="protein sequence ID" value="CAH8392765.1"/>
    <property type="molecule type" value="Genomic_DNA"/>
</dbReference>